<keyword evidence="3" id="KW-1185">Reference proteome</keyword>
<dbReference type="Proteomes" id="UP000886595">
    <property type="component" value="Unassembled WGS sequence"/>
</dbReference>
<gene>
    <name evidence="2" type="ORF">Bca52824_075482</name>
</gene>
<evidence type="ECO:0000256" key="1">
    <source>
        <dbReference type="SAM" id="MobiDB-lite"/>
    </source>
</evidence>
<evidence type="ECO:0000313" key="2">
    <source>
        <dbReference type="EMBL" id="KAG2256188.1"/>
    </source>
</evidence>
<dbReference type="AlphaFoldDB" id="A0A8X7PT50"/>
<comment type="caution">
    <text evidence="2">The sequence shown here is derived from an EMBL/GenBank/DDBJ whole genome shotgun (WGS) entry which is preliminary data.</text>
</comment>
<feature type="region of interest" description="Disordered" evidence="1">
    <location>
        <begin position="1"/>
        <end position="88"/>
    </location>
</feature>
<accession>A0A8X7PT50</accession>
<dbReference type="EMBL" id="JAAMPC010000015">
    <property type="protein sequence ID" value="KAG2256188.1"/>
    <property type="molecule type" value="Genomic_DNA"/>
</dbReference>
<name>A0A8X7PT50_BRACI</name>
<sequence>MASQLIASREITEEPSEEPMVDITSPPTEHAESVKKGLRTQAREDEEEEDLLVPTSAQVEGPIASVSEDPVDPPAPSVLNGDEEDPAA</sequence>
<reference evidence="2 3" key="1">
    <citation type="submission" date="2020-02" db="EMBL/GenBank/DDBJ databases">
        <authorList>
            <person name="Ma Q."/>
            <person name="Huang Y."/>
            <person name="Song X."/>
            <person name="Pei D."/>
        </authorList>
    </citation>
    <scope>NUCLEOTIDE SEQUENCE [LARGE SCALE GENOMIC DNA]</scope>
    <source>
        <strain evidence="2">Sxm20200214</strain>
        <tissue evidence="2">Leaf</tissue>
    </source>
</reference>
<evidence type="ECO:0000313" key="3">
    <source>
        <dbReference type="Proteomes" id="UP000886595"/>
    </source>
</evidence>
<protein>
    <submittedName>
        <fullName evidence="2">Uncharacterized protein</fullName>
    </submittedName>
</protein>
<organism evidence="2 3">
    <name type="scientific">Brassica carinata</name>
    <name type="common">Ethiopian mustard</name>
    <name type="synonym">Abyssinian cabbage</name>
    <dbReference type="NCBI Taxonomy" id="52824"/>
    <lineage>
        <taxon>Eukaryota</taxon>
        <taxon>Viridiplantae</taxon>
        <taxon>Streptophyta</taxon>
        <taxon>Embryophyta</taxon>
        <taxon>Tracheophyta</taxon>
        <taxon>Spermatophyta</taxon>
        <taxon>Magnoliopsida</taxon>
        <taxon>eudicotyledons</taxon>
        <taxon>Gunneridae</taxon>
        <taxon>Pentapetalae</taxon>
        <taxon>rosids</taxon>
        <taxon>malvids</taxon>
        <taxon>Brassicales</taxon>
        <taxon>Brassicaceae</taxon>
        <taxon>Brassiceae</taxon>
        <taxon>Brassica</taxon>
    </lineage>
</organism>
<proteinExistence type="predicted"/>